<dbReference type="CDD" id="cd06171">
    <property type="entry name" value="Sigma70_r4"/>
    <property type="match status" value="1"/>
</dbReference>
<reference evidence="8" key="1">
    <citation type="submission" date="2013-08" db="EMBL/GenBank/DDBJ databases">
        <authorList>
            <person name="Mendez C."/>
            <person name="Richter M."/>
            <person name="Ferrer M."/>
            <person name="Sanchez J."/>
        </authorList>
    </citation>
    <scope>NUCLEOTIDE SEQUENCE</scope>
</reference>
<dbReference type="Gene3D" id="1.10.10.10">
    <property type="entry name" value="Winged helix-like DNA-binding domain superfamily/Winged helix DNA-binding domain"/>
    <property type="match status" value="1"/>
</dbReference>
<name>T1A1H3_9ZZZZ</name>
<dbReference type="GO" id="GO:0003677">
    <property type="term" value="F:DNA binding"/>
    <property type="evidence" value="ECO:0007669"/>
    <property type="project" value="UniProtKB-KW"/>
</dbReference>
<dbReference type="InterPro" id="IPR039425">
    <property type="entry name" value="RNA_pol_sigma-70-like"/>
</dbReference>
<dbReference type="InterPro" id="IPR013324">
    <property type="entry name" value="RNA_pol_sigma_r3/r4-like"/>
</dbReference>
<accession>T1A1H3</accession>
<feature type="domain" description="RNA polymerase sigma-70 region 2" evidence="6">
    <location>
        <begin position="24"/>
        <end position="85"/>
    </location>
</feature>
<dbReference type="Pfam" id="PF04542">
    <property type="entry name" value="Sigma70_r2"/>
    <property type="match status" value="1"/>
</dbReference>
<evidence type="ECO:0000256" key="4">
    <source>
        <dbReference type="ARBA" id="ARBA00023125"/>
    </source>
</evidence>
<evidence type="ECO:0000259" key="6">
    <source>
        <dbReference type="Pfam" id="PF04542"/>
    </source>
</evidence>
<organism evidence="8">
    <name type="scientific">mine drainage metagenome</name>
    <dbReference type="NCBI Taxonomy" id="410659"/>
    <lineage>
        <taxon>unclassified sequences</taxon>
        <taxon>metagenomes</taxon>
        <taxon>ecological metagenomes</taxon>
    </lineage>
</organism>
<comment type="similarity">
    <text evidence="1">Belongs to the sigma-70 factor family. ECF subfamily.</text>
</comment>
<proteinExistence type="inferred from homology"/>
<evidence type="ECO:0000313" key="8">
    <source>
        <dbReference type="EMBL" id="EQD50732.1"/>
    </source>
</evidence>
<protein>
    <submittedName>
        <fullName evidence="8">RNA polymerase, sigma-24 subunit, ECF subfamily</fullName>
    </submittedName>
</protein>
<dbReference type="NCBIfam" id="TIGR02937">
    <property type="entry name" value="sigma70-ECF"/>
    <property type="match status" value="1"/>
</dbReference>
<keyword evidence="2" id="KW-0805">Transcription regulation</keyword>
<dbReference type="InterPro" id="IPR000838">
    <property type="entry name" value="RNA_pol_sigma70_ECF_CS"/>
</dbReference>
<dbReference type="PANTHER" id="PTHR43133">
    <property type="entry name" value="RNA POLYMERASE ECF-TYPE SIGMA FACTO"/>
    <property type="match status" value="1"/>
</dbReference>
<evidence type="ECO:0000256" key="3">
    <source>
        <dbReference type="ARBA" id="ARBA00023082"/>
    </source>
</evidence>
<keyword evidence="3" id="KW-0731">Sigma factor</keyword>
<dbReference type="InterPro" id="IPR013249">
    <property type="entry name" value="RNA_pol_sigma70_r4_t2"/>
</dbReference>
<gene>
    <name evidence="8" type="ORF">B2A_07203</name>
</gene>
<reference evidence="8" key="2">
    <citation type="journal article" date="2014" name="ISME J.">
        <title>Microbial stratification in low pH oxic and suboxic macroscopic growths along an acid mine drainage.</title>
        <authorList>
            <person name="Mendez-Garcia C."/>
            <person name="Mesa V."/>
            <person name="Sprenger R.R."/>
            <person name="Richter M."/>
            <person name="Diez M.S."/>
            <person name="Solano J."/>
            <person name="Bargiela R."/>
            <person name="Golyshina O.V."/>
            <person name="Manteca A."/>
            <person name="Ramos J.L."/>
            <person name="Gallego J.R."/>
            <person name="Llorente I."/>
            <person name="Martins Dos Santos V.A."/>
            <person name="Jensen O.N."/>
            <person name="Pelaez A.I."/>
            <person name="Sanchez J."/>
            <person name="Ferrer M."/>
        </authorList>
    </citation>
    <scope>NUCLEOTIDE SEQUENCE</scope>
</reference>
<dbReference type="InterPro" id="IPR014284">
    <property type="entry name" value="RNA_pol_sigma-70_dom"/>
</dbReference>
<keyword evidence="4" id="KW-0238">DNA-binding</keyword>
<comment type="caution">
    <text evidence="8">The sequence shown here is derived from an EMBL/GenBank/DDBJ whole genome shotgun (WGS) entry which is preliminary data.</text>
</comment>
<dbReference type="Pfam" id="PF08281">
    <property type="entry name" value="Sigma70_r4_2"/>
    <property type="match status" value="1"/>
</dbReference>
<feature type="domain" description="RNA polymerase sigma factor 70 region 4 type 2" evidence="7">
    <location>
        <begin position="128"/>
        <end position="180"/>
    </location>
</feature>
<dbReference type="GO" id="GO:0016987">
    <property type="term" value="F:sigma factor activity"/>
    <property type="evidence" value="ECO:0007669"/>
    <property type="project" value="UniProtKB-KW"/>
</dbReference>
<dbReference type="PANTHER" id="PTHR43133:SF25">
    <property type="entry name" value="RNA POLYMERASE SIGMA FACTOR RFAY-RELATED"/>
    <property type="match status" value="1"/>
</dbReference>
<dbReference type="SUPFAM" id="SSF88659">
    <property type="entry name" value="Sigma3 and sigma4 domains of RNA polymerase sigma factors"/>
    <property type="match status" value="1"/>
</dbReference>
<evidence type="ECO:0000259" key="7">
    <source>
        <dbReference type="Pfam" id="PF08281"/>
    </source>
</evidence>
<dbReference type="Gene3D" id="1.10.1740.10">
    <property type="match status" value="1"/>
</dbReference>
<dbReference type="InterPro" id="IPR036388">
    <property type="entry name" value="WH-like_DNA-bd_sf"/>
</dbReference>
<dbReference type="InterPro" id="IPR013325">
    <property type="entry name" value="RNA_pol_sigma_r2"/>
</dbReference>
<dbReference type="InterPro" id="IPR007627">
    <property type="entry name" value="RNA_pol_sigma70_r2"/>
</dbReference>
<evidence type="ECO:0000256" key="2">
    <source>
        <dbReference type="ARBA" id="ARBA00023015"/>
    </source>
</evidence>
<evidence type="ECO:0000256" key="1">
    <source>
        <dbReference type="ARBA" id="ARBA00010641"/>
    </source>
</evidence>
<dbReference type="EMBL" id="AUZZ01005150">
    <property type="protein sequence ID" value="EQD50732.1"/>
    <property type="molecule type" value="Genomic_DNA"/>
</dbReference>
<dbReference type="GO" id="GO:0006352">
    <property type="term" value="P:DNA-templated transcription initiation"/>
    <property type="evidence" value="ECO:0007669"/>
    <property type="project" value="InterPro"/>
</dbReference>
<dbReference type="AlphaFoldDB" id="T1A1H3"/>
<keyword evidence="5" id="KW-0804">Transcription</keyword>
<dbReference type="PROSITE" id="PS01063">
    <property type="entry name" value="SIGMA70_ECF"/>
    <property type="match status" value="1"/>
</dbReference>
<sequence>MELNSTDDLENQRFYEIIWPERAHVLRCALFLTHKTSDAEDLAQETLLKAWRSLVNFDLREHGVRAWLLTILRNTWRDSLRSGKRHGGDISLESLVHEPAAMETPSHPPTDIHSAGDADAMMNNFSDQCVIDALRSLRDEYRWTVLLVDVSDLSYEEAAALLEVPVGTVRSRLFRGREMLRDSLLRTGTSSQFKR</sequence>
<evidence type="ECO:0000256" key="5">
    <source>
        <dbReference type="ARBA" id="ARBA00023163"/>
    </source>
</evidence>
<dbReference type="SUPFAM" id="SSF88946">
    <property type="entry name" value="Sigma2 domain of RNA polymerase sigma factors"/>
    <property type="match status" value="1"/>
</dbReference>